<dbReference type="EMBL" id="KV440988">
    <property type="protein sequence ID" value="OAD70490.1"/>
    <property type="molecule type" value="Genomic_DNA"/>
</dbReference>
<evidence type="ECO:0000313" key="2">
    <source>
        <dbReference type="Proteomes" id="UP000077315"/>
    </source>
</evidence>
<organism evidence="1 2">
    <name type="scientific">Phycomyces blakesleeanus (strain ATCC 8743b / DSM 1359 / FGSC 10004 / NBRC 33097 / NRRL 1555)</name>
    <dbReference type="NCBI Taxonomy" id="763407"/>
    <lineage>
        <taxon>Eukaryota</taxon>
        <taxon>Fungi</taxon>
        <taxon>Fungi incertae sedis</taxon>
        <taxon>Mucoromycota</taxon>
        <taxon>Mucoromycotina</taxon>
        <taxon>Mucoromycetes</taxon>
        <taxon>Mucorales</taxon>
        <taxon>Phycomycetaceae</taxon>
        <taxon>Phycomyces</taxon>
    </lineage>
</organism>
<keyword evidence="2" id="KW-1185">Reference proteome</keyword>
<dbReference type="RefSeq" id="XP_018288530.1">
    <property type="nucleotide sequence ID" value="XM_018432079.1"/>
</dbReference>
<dbReference type="AlphaFoldDB" id="A0A163DCW1"/>
<dbReference type="InParanoid" id="A0A163DCW1"/>
<proteinExistence type="predicted"/>
<protein>
    <submittedName>
        <fullName evidence="1">Uncharacterized protein</fullName>
    </submittedName>
</protein>
<dbReference type="VEuPathDB" id="FungiDB:PHYBLDRAFT_148403"/>
<dbReference type="OrthoDB" id="2281853at2759"/>
<gene>
    <name evidence="1" type="ORF">PHYBLDRAFT_148403</name>
</gene>
<accession>A0A163DCW1</accession>
<dbReference type="GeneID" id="28992985"/>
<reference evidence="2" key="1">
    <citation type="submission" date="2015-06" db="EMBL/GenBank/DDBJ databases">
        <title>Expansion of signal transduction pathways in fungi by whole-genome duplication.</title>
        <authorList>
            <consortium name="DOE Joint Genome Institute"/>
            <person name="Corrochano L.M."/>
            <person name="Kuo A."/>
            <person name="Marcet-Houben M."/>
            <person name="Polaino S."/>
            <person name="Salamov A."/>
            <person name="Villalobos J.M."/>
            <person name="Alvarez M.I."/>
            <person name="Avalos J."/>
            <person name="Benito E.P."/>
            <person name="Benoit I."/>
            <person name="Burger G."/>
            <person name="Camino L.P."/>
            <person name="Canovas D."/>
            <person name="Cerda-Olmedo E."/>
            <person name="Cheng J.-F."/>
            <person name="Dominguez A."/>
            <person name="Elias M."/>
            <person name="Eslava A.P."/>
            <person name="Glaser F."/>
            <person name="Grimwood J."/>
            <person name="Gutierrez G."/>
            <person name="Heitman J."/>
            <person name="Henrissat B."/>
            <person name="Iturriaga E.A."/>
            <person name="Lang B.F."/>
            <person name="Lavin J.L."/>
            <person name="Lee S."/>
            <person name="Li W."/>
            <person name="Lindquist E."/>
            <person name="Lopez-Garcia S."/>
            <person name="Luque E.M."/>
            <person name="Marcos A.T."/>
            <person name="Martin J."/>
            <person name="McCluskey K."/>
            <person name="Medina H.R."/>
            <person name="Miralles-Duran A."/>
            <person name="Miyazaki A."/>
            <person name="Munoz-Torres E."/>
            <person name="Oguiza J.A."/>
            <person name="Ohm R."/>
            <person name="Olmedo M."/>
            <person name="Orejas M."/>
            <person name="Ortiz-Castellanos L."/>
            <person name="Pisabarro A.G."/>
            <person name="Rodriguez-Romero J."/>
            <person name="Ruiz-Herrera J."/>
            <person name="Ruiz-Vazquez R."/>
            <person name="Sanz C."/>
            <person name="Schackwitz W."/>
            <person name="Schmutz J."/>
            <person name="Shahriari M."/>
            <person name="Shelest E."/>
            <person name="Silva-Franco F."/>
            <person name="Soanes D."/>
            <person name="Syed K."/>
            <person name="Tagua V.G."/>
            <person name="Talbot N.J."/>
            <person name="Thon M."/>
            <person name="De vries R.P."/>
            <person name="Wiebenga A."/>
            <person name="Yadav J.S."/>
            <person name="Braun E.L."/>
            <person name="Baker S."/>
            <person name="Garre V."/>
            <person name="Horwitz B."/>
            <person name="Torres-Martinez S."/>
            <person name="Idnurm A."/>
            <person name="Herrera-Estrella A."/>
            <person name="Gabaldon T."/>
            <person name="Grigoriev I.V."/>
        </authorList>
    </citation>
    <scope>NUCLEOTIDE SEQUENCE [LARGE SCALE GENOMIC DNA]</scope>
    <source>
        <strain evidence="2">NRRL 1555(-)</strain>
    </source>
</reference>
<dbReference type="Proteomes" id="UP000077315">
    <property type="component" value="Unassembled WGS sequence"/>
</dbReference>
<name>A0A163DCW1_PHYB8</name>
<sequence length="89" mass="10264">MTSASTSSTMITQSSFVHHYNFHQHSTKLLAAPLSKPHEGPASKYTYRPCPICSERLLVRIYGAFVHKWINLHFATHHHEFMHIVVNLH</sequence>
<evidence type="ECO:0000313" key="1">
    <source>
        <dbReference type="EMBL" id="OAD70490.1"/>
    </source>
</evidence>